<feature type="signal peptide" evidence="1">
    <location>
        <begin position="1"/>
        <end position="21"/>
    </location>
</feature>
<keyword evidence="3" id="KW-1185">Reference proteome</keyword>
<dbReference type="RefSeq" id="WP_100912554.1">
    <property type="nucleotide sequence ID" value="NZ_CP023398.1"/>
</dbReference>
<keyword evidence="1" id="KW-0732">Signal</keyword>
<accession>A0ABU8EN89</accession>
<sequence>MKFYKKALLATAIATSFGASAASISTTNVLKLSKEGIAAKVTAGATQLSFDVIVDKNHPAASRITLSFDKAVSLGDLSTCTGPVATDPSTGNGLCGFVGTDAADASHYALQFDYGTGSFTFDNVAVQVRDDKKGLVDAISFDVNLGNPLVADSAFRVIIGSTEEAGATTATLATVLGESYVTYSSVQADLETPIEDGMGKIATEVSQFAFEVSKKFDGIIDRDDLTTFVDGSTDQSVWTFVNDETLGAALMLTSADVLYSGNFKTVTTGEVAASELAIGTGLYGSFPAYVEMSTGTSPVAVGLGQLLLDTTLEDSTKQSYTGKIDFTRPAASTDAIPVTTPTNVSVTIDASNIGVPAAEFNDVIFKDVAGGEWKIDATIINVPYYVVNHADTQSNIHMANEADEVADVIISAIDDKGNEYGPVDLGIDLAGNTVTKVKPKQIKDALGIDDTTVLKLSVTFNIDAYAQDVAAYAFSQNSQGRSEVSNSQYKVDGKIVKSKTAL</sequence>
<dbReference type="EMBL" id="JBAWKS010000001">
    <property type="protein sequence ID" value="MEI4548439.1"/>
    <property type="molecule type" value="Genomic_DNA"/>
</dbReference>
<evidence type="ECO:0000256" key="1">
    <source>
        <dbReference type="SAM" id="SignalP"/>
    </source>
</evidence>
<organism evidence="2 3">
    <name type="scientific">Pseudoalteromonas spongiae</name>
    <dbReference type="NCBI Taxonomy" id="298657"/>
    <lineage>
        <taxon>Bacteria</taxon>
        <taxon>Pseudomonadati</taxon>
        <taxon>Pseudomonadota</taxon>
        <taxon>Gammaproteobacteria</taxon>
        <taxon>Alteromonadales</taxon>
        <taxon>Pseudoalteromonadaceae</taxon>
        <taxon>Pseudoalteromonas</taxon>
    </lineage>
</organism>
<gene>
    <name evidence="2" type="ORF">WAE96_01795</name>
</gene>
<feature type="chain" id="PRO_5045766140" evidence="1">
    <location>
        <begin position="22"/>
        <end position="502"/>
    </location>
</feature>
<protein>
    <submittedName>
        <fullName evidence="2">Uncharacterized protein</fullName>
    </submittedName>
</protein>
<evidence type="ECO:0000313" key="2">
    <source>
        <dbReference type="EMBL" id="MEI4548439.1"/>
    </source>
</evidence>
<dbReference type="Proteomes" id="UP001382455">
    <property type="component" value="Unassembled WGS sequence"/>
</dbReference>
<dbReference type="CDD" id="cd22554">
    <property type="entry name" value="Slr4-like"/>
    <property type="match status" value="1"/>
</dbReference>
<name>A0ABU8EN89_9GAMM</name>
<evidence type="ECO:0000313" key="3">
    <source>
        <dbReference type="Proteomes" id="UP001382455"/>
    </source>
</evidence>
<comment type="caution">
    <text evidence="2">The sequence shown here is derived from an EMBL/GenBank/DDBJ whole genome shotgun (WGS) entry which is preliminary data.</text>
</comment>
<dbReference type="InterPro" id="IPR045689">
    <property type="entry name" value="Slr4"/>
</dbReference>
<proteinExistence type="predicted"/>
<reference evidence="2 3" key="1">
    <citation type="submission" date="2023-12" db="EMBL/GenBank/DDBJ databases">
        <title>Friends and Foes: Symbiotic and Algicidal bacterial influence on Karenia brevis blooms.</title>
        <authorList>
            <person name="Fei C."/>
            <person name="Mohamed A.R."/>
            <person name="Booker A."/>
            <person name="Arshad M."/>
            <person name="Klass S."/>
            <person name="Ahn S."/>
            <person name="Gilbert P.M."/>
            <person name="Heil C.A."/>
            <person name="Martinez J.M."/>
            <person name="Amin S.A."/>
        </authorList>
    </citation>
    <scope>NUCLEOTIDE SEQUENCE [LARGE SCALE GENOMIC DNA]</scope>
    <source>
        <strain evidence="2 3">CE15</strain>
    </source>
</reference>